<name>A0A0P9NTG2_PSECA</name>
<organism evidence="2 4">
    <name type="scientific">Pseudomonas cannabina</name>
    <dbReference type="NCBI Taxonomy" id="86840"/>
    <lineage>
        <taxon>Bacteria</taxon>
        <taxon>Pseudomonadati</taxon>
        <taxon>Pseudomonadota</taxon>
        <taxon>Gammaproteobacteria</taxon>
        <taxon>Pseudomonadales</taxon>
        <taxon>Pseudomonadaceae</taxon>
        <taxon>Pseudomonas</taxon>
    </lineage>
</organism>
<feature type="signal peptide" evidence="1">
    <location>
        <begin position="1"/>
        <end position="19"/>
    </location>
</feature>
<reference evidence="3 5" key="2">
    <citation type="submission" date="2018-08" db="EMBL/GenBank/DDBJ databases">
        <title>Recombination of ecologically and evolutionarily significant loci maintains genetic cohesion in the Pseudomonas syringae species complex.</title>
        <authorList>
            <person name="Dillon M."/>
            <person name="Thakur S."/>
            <person name="Almeida R.N.D."/>
            <person name="Weir B.S."/>
            <person name="Guttman D.S."/>
        </authorList>
    </citation>
    <scope>NUCLEOTIDE SEQUENCE [LARGE SCALE GENOMIC DNA]</scope>
    <source>
        <strain evidence="3 5">ICMP 2821</strain>
    </source>
</reference>
<dbReference type="EMBL" id="LJPX01000273">
    <property type="protein sequence ID" value="KPW74848.1"/>
    <property type="molecule type" value="Genomic_DNA"/>
</dbReference>
<proteinExistence type="predicted"/>
<evidence type="ECO:0000313" key="4">
    <source>
        <dbReference type="Proteomes" id="UP000050564"/>
    </source>
</evidence>
<dbReference type="AlphaFoldDB" id="A0A0P9NTG2"/>
<accession>A0A0P9NTG2</accession>
<dbReference type="EMBL" id="RBOW01000281">
    <property type="protein sequence ID" value="RMN35743.1"/>
    <property type="molecule type" value="Genomic_DNA"/>
</dbReference>
<dbReference type="PATRIC" id="fig|86840.3.peg.5527"/>
<evidence type="ECO:0000313" key="2">
    <source>
        <dbReference type="EMBL" id="KPW74848.1"/>
    </source>
</evidence>
<gene>
    <name evidence="2" type="ORF">ALO81_05203</name>
    <name evidence="3" type="ORF">ALQ64_05021</name>
</gene>
<reference evidence="2 4" key="1">
    <citation type="submission" date="2015-09" db="EMBL/GenBank/DDBJ databases">
        <title>Genome announcement of multiple Pseudomonas syringae strains.</title>
        <authorList>
            <person name="Thakur S."/>
            <person name="Wang P.W."/>
            <person name="Gong Y."/>
            <person name="Weir B.S."/>
            <person name="Guttman D.S."/>
        </authorList>
    </citation>
    <scope>NUCLEOTIDE SEQUENCE [LARGE SCALE GENOMIC DNA]</scope>
    <source>
        <strain evidence="2 4">ICMP2823</strain>
    </source>
</reference>
<evidence type="ECO:0000313" key="5">
    <source>
        <dbReference type="Proteomes" id="UP000281372"/>
    </source>
</evidence>
<comment type="caution">
    <text evidence="2">The sequence shown here is derived from an EMBL/GenBank/DDBJ whole genome shotgun (WGS) entry which is preliminary data.</text>
</comment>
<sequence length="53" mass="5194">MGITMTSQAAAYVATGVLAAGTVLGAASTASTAYGAVKGDDTALRVGEYLGRR</sequence>
<dbReference type="Proteomes" id="UP000281372">
    <property type="component" value="Unassembled WGS sequence"/>
</dbReference>
<protein>
    <submittedName>
        <fullName evidence="3">YD repeat-containing protein</fullName>
    </submittedName>
</protein>
<dbReference type="Proteomes" id="UP000050564">
    <property type="component" value="Unassembled WGS sequence"/>
</dbReference>
<feature type="chain" id="PRO_5035997959" evidence="1">
    <location>
        <begin position="20"/>
        <end position="53"/>
    </location>
</feature>
<evidence type="ECO:0000313" key="3">
    <source>
        <dbReference type="EMBL" id="RMN35743.1"/>
    </source>
</evidence>
<evidence type="ECO:0000256" key="1">
    <source>
        <dbReference type="SAM" id="SignalP"/>
    </source>
</evidence>
<keyword evidence="1" id="KW-0732">Signal</keyword>